<accession>A0A1Z3N4D8</accession>
<name>A0A1Z3N4D8_BDEBC</name>
<dbReference type="InterPro" id="IPR029063">
    <property type="entry name" value="SAM-dependent_MTases_sf"/>
</dbReference>
<evidence type="ECO:0000313" key="2">
    <source>
        <dbReference type="Proteomes" id="UP000197003"/>
    </source>
</evidence>
<protein>
    <recommendedName>
        <fullName evidence="3">Methylase</fullName>
    </recommendedName>
</protein>
<reference evidence="1 2" key="1">
    <citation type="submission" date="2017-04" db="EMBL/GenBank/DDBJ databases">
        <title>Whole genome sequence of Bdellovibrio bacteriovorus strain SSB218315.</title>
        <authorList>
            <person name="Oyedara O."/>
            <person name="Rodriguez-Perez M.A."/>
        </authorList>
    </citation>
    <scope>NUCLEOTIDE SEQUENCE [LARGE SCALE GENOMIC DNA]</scope>
    <source>
        <strain evidence="1 2">SSB218315</strain>
    </source>
</reference>
<evidence type="ECO:0008006" key="3">
    <source>
        <dbReference type="Google" id="ProtNLM"/>
    </source>
</evidence>
<dbReference type="InterPro" id="IPR010342">
    <property type="entry name" value="DUF938"/>
</dbReference>
<dbReference type="EMBL" id="CP020946">
    <property type="protein sequence ID" value="ASD62271.1"/>
    <property type="molecule type" value="Genomic_DNA"/>
</dbReference>
<dbReference type="RefSeq" id="WP_088563921.1">
    <property type="nucleotide sequence ID" value="NZ_CP020946.1"/>
</dbReference>
<sequence length="204" mass="23732">MELPFSAAADRNKEPILEVLKKVIRHEDHNLLEVGAGMGQHAVYLAPFFPKMEWTPTEVAENLPMLRERIQQSGIPNIKTPFRMVVGEDDFPIRTFDVILTINTFHIMSWKECKTFIKLIAGRLEEGGKVLIYGPFNYNGQFTTPSNEEFDKSLRERDPQSGIRNFEDVLSAMFKNGFEFVKDFEMPANNRMLLFRRLKFVRKK</sequence>
<evidence type="ECO:0000313" key="1">
    <source>
        <dbReference type="EMBL" id="ASD62271.1"/>
    </source>
</evidence>
<dbReference type="SUPFAM" id="SSF53335">
    <property type="entry name" value="S-adenosyl-L-methionine-dependent methyltransferases"/>
    <property type="match status" value="1"/>
</dbReference>
<dbReference type="PANTHER" id="PTHR20974">
    <property type="entry name" value="UPF0585 PROTEIN CG18661"/>
    <property type="match status" value="1"/>
</dbReference>
<organism evidence="1 2">
    <name type="scientific">Bdellovibrio bacteriovorus</name>
    <dbReference type="NCBI Taxonomy" id="959"/>
    <lineage>
        <taxon>Bacteria</taxon>
        <taxon>Pseudomonadati</taxon>
        <taxon>Bdellovibrionota</taxon>
        <taxon>Bdellovibrionia</taxon>
        <taxon>Bdellovibrionales</taxon>
        <taxon>Pseudobdellovibrionaceae</taxon>
        <taxon>Bdellovibrio</taxon>
    </lineage>
</organism>
<proteinExistence type="predicted"/>
<dbReference type="Gene3D" id="3.40.50.150">
    <property type="entry name" value="Vaccinia Virus protein VP39"/>
    <property type="match status" value="1"/>
</dbReference>
<dbReference type="AlphaFoldDB" id="A0A1Z3N4D8"/>
<dbReference type="Pfam" id="PF06080">
    <property type="entry name" value="DUF938"/>
    <property type="match status" value="1"/>
</dbReference>
<gene>
    <name evidence="1" type="ORF">B9G79_01170</name>
</gene>
<dbReference type="Proteomes" id="UP000197003">
    <property type="component" value="Chromosome"/>
</dbReference>
<dbReference type="PANTHER" id="PTHR20974:SF0">
    <property type="entry name" value="UPF0585 PROTEIN CG18661"/>
    <property type="match status" value="1"/>
</dbReference>
<dbReference type="CDD" id="cd02440">
    <property type="entry name" value="AdoMet_MTases"/>
    <property type="match status" value="1"/>
</dbReference>
<dbReference type="OrthoDB" id="9342562at2"/>